<feature type="signal peptide" evidence="1">
    <location>
        <begin position="1"/>
        <end position="22"/>
    </location>
</feature>
<keyword evidence="3" id="KW-1185">Reference proteome</keyword>
<dbReference type="GeneID" id="30145347"/>
<gene>
    <name evidence="2" type="ORF">BABINDRAFT_159161</name>
</gene>
<organism evidence="2 3">
    <name type="scientific">Babjeviella inositovora NRRL Y-12698</name>
    <dbReference type="NCBI Taxonomy" id="984486"/>
    <lineage>
        <taxon>Eukaryota</taxon>
        <taxon>Fungi</taxon>
        <taxon>Dikarya</taxon>
        <taxon>Ascomycota</taxon>
        <taxon>Saccharomycotina</taxon>
        <taxon>Pichiomycetes</taxon>
        <taxon>Serinales incertae sedis</taxon>
        <taxon>Babjeviella</taxon>
    </lineage>
</organism>
<sequence>MNLKQVFLISILTTTTAATASADNPVSSSTETPNIDACSLSTACIKYNNIRTTSCFVNNSDLSYVAPLFFTCLCGLSDEEYWNDAWTCIQCKGAVNSRTGSTQAEYKARYCSDVTGLYPGYDVGHFTSSGTVYFGYLSNGQGVPATIAEENNGDIGTQFDIGTPYSPSELSTVSLSRFDSSATGAAEEMYCDMFSKVIYYVADGTNCTTNSDIQSLYAESLVWTCLCALSDEEFWNSYWINTQCYSGGRAPYSTQAEMKAYYCSDITGLYSGYDVGYFTSSSSVYFGYLTDGQGIPASDFEANNIFSGTQISTGDVSGASGTSASTAVVSSSAGAYTGTLGTSTSGATSVATSAVSKASSTTFKASSAASSKAASSSTKASSSKADAAKTVAAAIGGIISSVLLLLQVL</sequence>
<accession>A0A1E3QYB2</accession>
<feature type="chain" id="PRO_5009134515" evidence="1">
    <location>
        <begin position="23"/>
        <end position="409"/>
    </location>
</feature>
<dbReference type="Proteomes" id="UP000094336">
    <property type="component" value="Unassembled WGS sequence"/>
</dbReference>
<proteinExistence type="predicted"/>
<keyword evidence="1" id="KW-0732">Signal</keyword>
<dbReference type="AlphaFoldDB" id="A0A1E3QYB2"/>
<evidence type="ECO:0000256" key="1">
    <source>
        <dbReference type="SAM" id="SignalP"/>
    </source>
</evidence>
<dbReference type="RefSeq" id="XP_018987936.1">
    <property type="nucleotide sequence ID" value="XM_019127494.1"/>
</dbReference>
<name>A0A1E3QYB2_9ASCO</name>
<evidence type="ECO:0000313" key="3">
    <source>
        <dbReference type="Proteomes" id="UP000094336"/>
    </source>
</evidence>
<dbReference type="EMBL" id="KV454426">
    <property type="protein sequence ID" value="ODQ82608.1"/>
    <property type="molecule type" value="Genomic_DNA"/>
</dbReference>
<reference evidence="3" key="1">
    <citation type="submission" date="2016-05" db="EMBL/GenBank/DDBJ databases">
        <title>Comparative genomics of biotechnologically important yeasts.</title>
        <authorList>
            <consortium name="DOE Joint Genome Institute"/>
            <person name="Riley R."/>
            <person name="Haridas S."/>
            <person name="Wolfe K.H."/>
            <person name="Lopes M.R."/>
            <person name="Hittinger C.T."/>
            <person name="Goker M."/>
            <person name="Salamov A."/>
            <person name="Wisecaver J."/>
            <person name="Long T.M."/>
            <person name="Aerts A.L."/>
            <person name="Barry K."/>
            <person name="Choi C."/>
            <person name="Clum A."/>
            <person name="Coughlan A.Y."/>
            <person name="Deshpande S."/>
            <person name="Douglass A.P."/>
            <person name="Hanson S.J."/>
            <person name="Klenk H.-P."/>
            <person name="Labutti K."/>
            <person name="Lapidus A."/>
            <person name="Lindquist E."/>
            <person name="Lipzen A."/>
            <person name="Meier-Kolthoff J.P."/>
            <person name="Ohm R.A."/>
            <person name="Otillar R.P."/>
            <person name="Pangilinan J."/>
            <person name="Peng Y."/>
            <person name="Rokas A."/>
            <person name="Rosa C.A."/>
            <person name="Scheuner C."/>
            <person name="Sibirny A.A."/>
            <person name="Slot J.C."/>
            <person name="Stielow J.B."/>
            <person name="Sun H."/>
            <person name="Kurtzman C.P."/>
            <person name="Blackwell M."/>
            <person name="Grigoriev I.V."/>
            <person name="Jeffries T.W."/>
        </authorList>
    </citation>
    <scope>NUCLEOTIDE SEQUENCE [LARGE SCALE GENOMIC DNA]</scope>
    <source>
        <strain evidence="3">NRRL Y-12698</strain>
    </source>
</reference>
<protein>
    <submittedName>
        <fullName evidence="2">Uncharacterized protein</fullName>
    </submittedName>
</protein>
<evidence type="ECO:0000313" key="2">
    <source>
        <dbReference type="EMBL" id="ODQ82608.1"/>
    </source>
</evidence>